<dbReference type="EMBL" id="HBIR01018567">
    <property type="protein sequence ID" value="CAE0543983.1"/>
    <property type="molecule type" value="Transcribed_RNA"/>
</dbReference>
<name>A0A6V2PPN0_EMIHU</name>
<evidence type="ECO:0000313" key="4">
    <source>
        <dbReference type="EMBL" id="CAE0543983.1"/>
    </source>
</evidence>
<evidence type="ECO:0000313" key="5">
    <source>
        <dbReference type="EMBL" id="CAE0543992.1"/>
    </source>
</evidence>
<evidence type="ECO:0000313" key="2">
    <source>
        <dbReference type="EMBL" id="CAE0543980.1"/>
    </source>
</evidence>
<feature type="compositionally biased region" description="Basic and acidic residues" evidence="1">
    <location>
        <begin position="36"/>
        <end position="49"/>
    </location>
</feature>
<evidence type="ECO:0000256" key="1">
    <source>
        <dbReference type="SAM" id="MobiDB-lite"/>
    </source>
</evidence>
<feature type="region of interest" description="Disordered" evidence="1">
    <location>
        <begin position="107"/>
        <end position="164"/>
    </location>
</feature>
<dbReference type="EMBL" id="HBIR01018575">
    <property type="protein sequence ID" value="CAE0543992.1"/>
    <property type="molecule type" value="Transcribed_RNA"/>
</dbReference>
<dbReference type="EMBL" id="HBIR01018576">
    <property type="protein sequence ID" value="CAE0543993.1"/>
    <property type="molecule type" value="Transcribed_RNA"/>
</dbReference>
<dbReference type="AlphaFoldDB" id="A0A6V2PPN0"/>
<feature type="region of interest" description="Disordered" evidence="1">
    <location>
        <begin position="32"/>
        <end position="53"/>
    </location>
</feature>
<gene>
    <name evidence="2" type="ORF">EHUX00137_LOCUS13990</name>
    <name evidence="3" type="ORF">EHUX00137_LOCUS13991</name>
    <name evidence="4" type="ORF">EHUX00137_LOCUS13992</name>
    <name evidence="5" type="ORF">EHUX00137_LOCUS13999</name>
    <name evidence="6" type="ORF">EHUX00137_LOCUS14000</name>
</gene>
<organism evidence="6">
    <name type="scientific">Emiliania huxleyi</name>
    <name type="common">Coccolithophore</name>
    <name type="synonym">Pontosphaera huxleyi</name>
    <dbReference type="NCBI Taxonomy" id="2903"/>
    <lineage>
        <taxon>Eukaryota</taxon>
        <taxon>Haptista</taxon>
        <taxon>Haptophyta</taxon>
        <taxon>Prymnesiophyceae</taxon>
        <taxon>Isochrysidales</taxon>
        <taxon>Noelaerhabdaceae</taxon>
        <taxon>Emiliania</taxon>
    </lineage>
</organism>
<dbReference type="EMBL" id="HBIR01018566">
    <property type="protein sequence ID" value="CAE0543982.1"/>
    <property type="molecule type" value="Transcribed_RNA"/>
</dbReference>
<feature type="compositionally biased region" description="Basic and acidic residues" evidence="1">
    <location>
        <begin position="136"/>
        <end position="156"/>
    </location>
</feature>
<feature type="compositionally biased region" description="Basic and acidic residues" evidence="1">
    <location>
        <begin position="115"/>
        <end position="125"/>
    </location>
</feature>
<accession>A0A6V2PPN0</accession>
<sequence length="184" mass="20714">MQRTALGLHPTMRWTIRFGKWLATTRITAPRASRWHATERGDAREEEPTVRTGRGENTVYVALQHMKNHVWREIWPAMPSDARQYWRLVTKQVMSLYDGGGGGMKDAAGAAGRAAGREAARERASHGQSEAAQRAASERASAEASRRTMAELREATTKPCTKQHLFQVGEYQMQDTQLMEPFDS</sequence>
<dbReference type="EMBL" id="HBIR01018565">
    <property type="protein sequence ID" value="CAE0543980.1"/>
    <property type="molecule type" value="Transcribed_RNA"/>
</dbReference>
<protein>
    <submittedName>
        <fullName evidence="6">Uncharacterized protein</fullName>
    </submittedName>
</protein>
<proteinExistence type="predicted"/>
<reference evidence="6" key="1">
    <citation type="submission" date="2021-01" db="EMBL/GenBank/DDBJ databases">
        <authorList>
            <person name="Corre E."/>
            <person name="Pelletier E."/>
            <person name="Niang G."/>
            <person name="Scheremetjew M."/>
            <person name="Finn R."/>
            <person name="Kale V."/>
            <person name="Holt S."/>
            <person name="Cochrane G."/>
            <person name="Meng A."/>
            <person name="Brown T."/>
            <person name="Cohen L."/>
        </authorList>
    </citation>
    <scope>NUCLEOTIDE SEQUENCE</scope>
    <source>
        <strain evidence="6">379</strain>
    </source>
</reference>
<evidence type="ECO:0000313" key="3">
    <source>
        <dbReference type="EMBL" id="CAE0543982.1"/>
    </source>
</evidence>
<evidence type="ECO:0000313" key="6">
    <source>
        <dbReference type="EMBL" id="CAE0543993.1"/>
    </source>
</evidence>